<feature type="compositionally biased region" description="Low complexity" evidence="3">
    <location>
        <begin position="118"/>
        <end position="128"/>
    </location>
</feature>
<dbReference type="InterPro" id="IPR036864">
    <property type="entry name" value="Zn2-C6_fun-type_DNA-bd_sf"/>
</dbReference>
<dbReference type="PANTHER" id="PTHR47785">
    <property type="entry name" value="ZN(II)2CYS6 TRANSCRIPTION FACTOR (EUROFUNG)-RELATED-RELATED"/>
    <property type="match status" value="1"/>
</dbReference>
<gene>
    <name evidence="6" type="ORF">LSUE1_G005444</name>
</gene>
<feature type="compositionally biased region" description="Low complexity" evidence="3">
    <location>
        <begin position="1"/>
        <end position="10"/>
    </location>
</feature>
<keyword evidence="7" id="KW-1185">Reference proteome</keyword>
<keyword evidence="2" id="KW-0539">Nucleus</keyword>
<dbReference type="Gene3D" id="4.10.240.10">
    <property type="entry name" value="Zn(2)-C6 fungal-type DNA-binding domain"/>
    <property type="match status" value="1"/>
</dbReference>
<dbReference type="EMBL" id="QGMK01001072">
    <property type="protein sequence ID" value="TVY73463.1"/>
    <property type="molecule type" value="Genomic_DNA"/>
</dbReference>
<dbReference type="CDD" id="cd12148">
    <property type="entry name" value="fungal_TF_MHR"/>
    <property type="match status" value="1"/>
</dbReference>
<keyword evidence="4" id="KW-1133">Transmembrane helix</keyword>
<dbReference type="Pfam" id="PF04082">
    <property type="entry name" value="Fungal_trans"/>
    <property type="match status" value="1"/>
</dbReference>
<organism evidence="6 7">
    <name type="scientific">Lachnellula suecica</name>
    <dbReference type="NCBI Taxonomy" id="602035"/>
    <lineage>
        <taxon>Eukaryota</taxon>
        <taxon>Fungi</taxon>
        <taxon>Dikarya</taxon>
        <taxon>Ascomycota</taxon>
        <taxon>Pezizomycotina</taxon>
        <taxon>Leotiomycetes</taxon>
        <taxon>Helotiales</taxon>
        <taxon>Lachnaceae</taxon>
        <taxon>Lachnellula</taxon>
    </lineage>
</organism>
<dbReference type="AlphaFoldDB" id="A0A8T9C5K8"/>
<dbReference type="GO" id="GO:0006351">
    <property type="term" value="P:DNA-templated transcription"/>
    <property type="evidence" value="ECO:0007669"/>
    <property type="project" value="InterPro"/>
</dbReference>
<dbReference type="Proteomes" id="UP000469558">
    <property type="component" value="Unassembled WGS sequence"/>
</dbReference>
<evidence type="ECO:0000256" key="3">
    <source>
        <dbReference type="SAM" id="MobiDB-lite"/>
    </source>
</evidence>
<evidence type="ECO:0000313" key="7">
    <source>
        <dbReference type="Proteomes" id="UP000469558"/>
    </source>
</evidence>
<dbReference type="InterPro" id="IPR007219">
    <property type="entry name" value="XnlR_reg_dom"/>
</dbReference>
<feature type="region of interest" description="Disordered" evidence="3">
    <location>
        <begin position="109"/>
        <end position="145"/>
    </location>
</feature>
<dbReference type="CDD" id="cd00067">
    <property type="entry name" value="GAL4"/>
    <property type="match status" value="1"/>
</dbReference>
<dbReference type="OrthoDB" id="6133115at2759"/>
<feature type="region of interest" description="Disordered" evidence="3">
    <location>
        <begin position="1"/>
        <end position="35"/>
    </location>
</feature>
<feature type="domain" description="Xylanolytic transcriptional activator regulatory" evidence="5">
    <location>
        <begin position="253"/>
        <end position="516"/>
    </location>
</feature>
<keyword evidence="1" id="KW-0479">Metal-binding</keyword>
<keyword evidence="4" id="KW-0472">Membrane</keyword>
<evidence type="ECO:0000313" key="6">
    <source>
        <dbReference type="EMBL" id="TVY73463.1"/>
    </source>
</evidence>
<keyword evidence="4" id="KW-0812">Transmembrane</keyword>
<evidence type="ECO:0000256" key="1">
    <source>
        <dbReference type="ARBA" id="ARBA00022723"/>
    </source>
</evidence>
<dbReference type="GO" id="GO:0000981">
    <property type="term" value="F:DNA-binding transcription factor activity, RNA polymerase II-specific"/>
    <property type="evidence" value="ECO:0007669"/>
    <property type="project" value="InterPro"/>
</dbReference>
<reference evidence="6 7" key="1">
    <citation type="submission" date="2018-05" db="EMBL/GenBank/DDBJ databases">
        <title>Genome sequencing and assembly of the regulated plant pathogen Lachnellula willkommii and related sister species for the development of diagnostic species identification markers.</title>
        <authorList>
            <person name="Giroux E."/>
            <person name="Bilodeau G."/>
        </authorList>
    </citation>
    <scope>NUCLEOTIDE SEQUENCE [LARGE SCALE GENOMIC DNA]</scope>
    <source>
        <strain evidence="6 7">CBS 268.59</strain>
    </source>
</reference>
<proteinExistence type="predicted"/>
<comment type="caution">
    <text evidence="6">The sequence shown here is derived from an EMBL/GenBank/DDBJ whole genome shotgun (WGS) entry which is preliminary data.</text>
</comment>
<sequence>MDSASSATSSNPPPPTRAQRGAIATQRREMHSTTSMMIFRTPKPLDIASVKQKCDEQRPKCGLCSRMKLDCRYREPQPTKKDKTLVEILDYVKSIDGKFDRVLDGNLSRASSHQGFGPSQKSPSSQPSLTDAAEGSSFGSFLNRPSYQTNRVSTEEGWQYRHASAAHKMLTWPAIAQLLLQTAPSNVGDLNSLRDEGSAFVVRMQKGSTNLPLDEVLPDVPFIGMQTQASRVAGGVRTTFPTLTRERMQNLAKAYFDSFNFIYPFMDRQNFLSDTLTKVQTEGFDGDNESVIALLVFALGELAIEGYNGTSIERHHNRDSGVRGGTSTKPPGLALFNEARKKMGFVLTACDLENVQILSLAALYYACCSRHVEFWRMTVSASQSCHIVINCNTIDWDSPKGDLIQRAYWHCVLMETTLHLELDLPLTGITALERHVGLPSFEQPFCEADATANAQSHFKSHYSSQVALRRLCATLHNHINESTASSGDTPATSTDNFGGPSANTIKLLASQLTEWRGNLPDILQWAEDDPTTFPISQSRNTSGFAQSIDPKLASPSPETLFFTDLDKELLNFPYLYDIQVALLRTNYYYAKYIVYRPFVYKALHFPDLMTQEDAMGAAECLRSCLNWPLTMNPASRRKRLIPYLFCWSQNFLGILLIFHMSLHNEMLKKIRAQLCGPNFEAEVGISIELMLDWIRDLKSTDSIAMWCWKIVREIYPVGD</sequence>
<evidence type="ECO:0000256" key="4">
    <source>
        <dbReference type="SAM" id="Phobius"/>
    </source>
</evidence>
<feature type="transmembrane region" description="Helical" evidence="4">
    <location>
        <begin position="640"/>
        <end position="662"/>
    </location>
</feature>
<dbReference type="GO" id="GO:0003677">
    <property type="term" value="F:DNA binding"/>
    <property type="evidence" value="ECO:0007669"/>
    <property type="project" value="InterPro"/>
</dbReference>
<dbReference type="InterPro" id="IPR053181">
    <property type="entry name" value="EcdB-like_regulator"/>
</dbReference>
<accession>A0A8T9C5K8</accession>
<protein>
    <recommendedName>
        <fullName evidence="5">Xylanolytic transcriptional activator regulatory domain-containing protein</fullName>
    </recommendedName>
</protein>
<dbReference type="InterPro" id="IPR001138">
    <property type="entry name" value="Zn2Cys6_DnaBD"/>
</dbReference>
<evidence type="ECO:0000259" key="5">
    <source>
        <dbReference type="Pfam" id="PF04082"/>
    </source>
</evidence>
<name>A0A8T9C5K8_9HELO</name>
<dbReference type="PANTHER" id="PTHR47785:SF6">
    <property type="entry name" value="ZN(II)2CYS6 TRANSCRIPTION FACTOR (EUROFUNG)"/>
    <property type="match status" value="1"/>
</dbReference>
<evidence type="ECO:0000256" key="2">
    <source>
        <dbReference type="ARBA" id="ARBA00023242"/>
    </source>
</evidence>
<dbReference type="GO" id="GO:0008270">
    <property type="term" value="F:zinc ion binding"/>
    <property type="evidence" value="ECO:0007669"/>
    <property type="project" value="InterPro"/>
</dbReference>